<evidence type="ECO:0000313" key="11">
    <source>
        <dbReference type="Proteomes" id="UP001195914"/>
    </source>
</evidence>
<dbReference type="Pfam" id="PF01105">
    <property type="entry name" value="EMP24_GP25L"/>
    <property type="match status" value="1"/>
</dbReference>
<evidence type="ECO:0000256" key="7">
    <source>
        <dbReference type="RuleBase" id="RU003827"/>
    </source>
</evidence>
<comment type="caution">
    <text evidence="10">The sequence shown here is derived from an EMBL/GenBank/DDBJ whole genome shotgun (WGS) entry which is preliminary data.</text>
</comment>
<dbReference type="EMBL" id="JAHBMH010000062">
    <property type="protein sequence ID" value="KAK1934868.1"/>
    <property type="molecule type" value="Genomic_DNA"/>
</dbReference>
<sequence length="260" mass="29587">MKNVLLKTNIATIALVVIVSELARFVSDLTPTRAPTLWIGFASAESEIGPDDVLDRNEAYDDEIDPFYEEWNRKMQGFHPSSLLSLDIAPKSSELFYENIKNPGTLVRGMYYTLSKEEELLVKLVIKSPSGETVYSKESSDGIFSFEAMHSGVYEFEFYNSNWVTPVGVTIAAGSEEHSVLQSRHIKNTQSRLADLKTNVDSIYAQFKYLWLHNHRQMRISRDAQSNLLIYSVVQLFIVGLCSFICITYVKKIVSHKRIL</sequence>
<gene>
    <name evidence="10" type="ORF">X943_002500</name>
</gene>
<dbReference type="GO" id="GO:0016020">
    <property type="term" value="C:membrane"/>
    <property type="evidence" value="ECO:0007669"/>
    <property type="project" value="UniProtKB-SubCell"/>
</dbReference>
<evidence type="ECO:0000256" key="5">
    <source>
        <dbReference type="ARBA" id="ARBA00022989"/>
    </source>
</evidence>
<keyword evidence="3 7" id="KW-0812">Transmembrane</keyword>
<feature type="transmembrane region" description="Helical" evidence="8">
    <location>
        <begin position="228"/>
        <end position="250"/>
    </location>
</feature>
<dbReference type="InterPro" id="IPR009038">
    <property type="entry name" value="GOLD_dom"/>
</dbReference>
<keyword evidence="5 8" id="KW-1133">Transmembrane helix</keyword>
<keyword evidence="4" id="KW-0732">Signal</keyword>
<comment type="subcellular location">
    <subcellularLocation>
        <location evidence="1 7">Membrane</location>
        <topology evidence="1 7">Single-pass type I membrane protein</topology>
    </subcellularLocation>
</comment>
<organism evidence="10 11">
    <name type="scientific">Babesia divergens</name>
    <dbReference type="NCBI Taxonomy" id="32595"/>
    <lineage>
        <taxon>Eukaryota</taxon>
        <taxon>Sar</taxon>
        <taxon>Alveolata</taxon>
        <taxon>Apicomplexa</taxon>
        <taxon>Aconoidasida</taxon>
        <taxon>Piroplasmida</taxon>
        <taxon>Babesiidae</taxon>
        <taxon>Babesia</taxon>
    </lineage>
</organism>
<feature type="domain" description="GOLD" evidence="9">
    <location>
        <begin position="93"/>
        <end position="202"/>
    </location>
</feature>
<comment type="similarity">
    <text evidence="2 7">Belongs to the EMP24/GP25L family.</text>
</comment>
<dbReference type="PROSITE" id="PS50866">
    <property type="entry name" value="GOLD"/>
    <property type="match status" value="1"/>
</dbReference>
<dbReference type="PANTHER" id="PTHR22811">
    <property type="entry name" value="TRANSMEMBRANE EMP24 DOMAIN-CONTAINING PROTEIN"/>
    <property type="match status" value="1"/>
</dbReference>
<evidence type="ECO:0000313" key="10">
    <source>
        <dbReference type="EMBL" id="KAK1934868.1"/>
    </source>
</evidence>
<evidence type="ECO:0000256" key="4">
    <source>
        <dbReference type="ARBA" id="ARBA00022729"/>
    </source>
</evidence>
<evidence type="ECO:0000256" key="1">
    <source>
        <dbReference type="ARBA" id="ARBA00004479"/>
    </source>
</evidence>
<proteinExistence type="inferred from homology"/>
<evidence type="ECO:0000256" key="2">
    <source>
        <dbReference type="ARBA" id="ARBA00007104"/>
    </source>
</evidence>
<keyword evidence="11" id="KW-1185">Reference proteome</keyword>
<dbReference type="Proteomes" id="UP001195914">
    <property type="component" value="Unassembled WGS sequence"/>
</dbReference>
<dbReference type="InterPro" id="IPR015720">
    <property type="entry name" value="Emp24-like"/>
</dbReference>
<accession>A0AAD9LFN7</accession>
<dbReference type="SMART" id="SM01190">
    <property type="entry name" value="EMP24_GP25L"/>
    <property type="match status" value="1"/>
</dbReference>
<name>A0AAD9LFN7_BABDI</name>
<evidence type="ECO:0000256" key="6">
    <source>
        <dbReference type="ARBA" id="ARBA00023136"/>
    </source>
</evidence>
<protein>
    <submittedName>
        <fullName evidence="10">Conserved, membrane protein</fullName>
    </submittedName>
</protein>
<evidence type="ECO:0000259" key="9">
    <source>
        <dbReference type="PROSITE" id="PS50866"/>
    </source>
</evidence>
<reference evidence="10" key="2">
    <citation type="submission" date="2021-05" db="EMBL/GenBank/DDBJ databases">
        <authorList>
            <person name="Pain A."/>
        </authorList>
    </citation>
    <scope>NUCLEOTIDE SEQUENCE</scope>
    <source>
        <strain evidence="10">1802A</strain>
    </source>
</reference>
<reference evidence="10" key="1">
    <citation type="journal article" date="2014" name="Nucleic Acids Res.">
        <title>The evolutionary dynamics of variant antigen genes in Babesia reveal a history of genomic innovation underlying host-parasite interaction.</title>
        <authorList>
            <person name="Jackson A.P."/>
            <person name="Otto T.D."/>
            <person name="Darby A."/>
            <person name="Ramaprasad A."/>
            <person name="Xia D."/>
            <person name="Echaide I.E."/>
            <person name="Farber M."/>
            <person name="Gahlot S."/>
            <person name="Gamble J."/>
            <person name="Gupta D."/>
            <person name="Gupta Y."/>
            <person name="Jackson L."/>
            <person name="Malandrin L."/>
            <person name="Malas T.B."/>
            <person name="Moussa E."/>
            <person name="Nair M."/>
            <person name="Reid A.J."/>
            <person name="Sanders M."/>
            <person name="Sharma J."/>
            <person name="Tracey A."/>
            <person name="Quail M.A."/>
            <person name="Weir W."/>
            <person name="Wastling J.M."/>
            <person name="Hall N."/>
            <person name="Willadsen P."/>
            <person name="Lingelbach K."/>
            <person name="Shiels B."/>
            <person name="Tait A."/>
            <person name="Berriman M."/>
            <person name="Allred D.R."/>
            <person name="Pain A."/>
        </authorList>
    </citation>
    <scope>NUCLEOTIDE SEQUENCE</scope>
    <source>
        <strain evidence="10">1802A</strain>
    </source>
</reference>
<evidence type="ECO:0000256" key="3">
    <source>
        <dbReference type="ARBA" id="ARBA00022692"/>
    </source>
</evidence>
<dbReference type="AlphaFoldDB" id="A0AAD9LFN7"/>
<evidence type="ECO:0000256" key="8">
    <source>
        <dbReference type="SAM" id="Phobius"/>
    </source>
</evidence>
<keyword evidence="6 8" id="KW-0472">Membrane</keyword>